<feature type="region of interest" description="Disordered" evidence="2">
    <location>
        <begin position="543"/>
        <end position="591"/>
    </location>
</feature>
<dbReference type="AlphaFoldDB" id="A0A068U0E0"/>
<keyword evidence="4" id="KW-1185">Reference proteome</keyword>
<dbReference type="GO" id="GO:0006361">
    <property type="term" value="P:transcription initiation at RNA polymerase I promoter"/>
    <property type="evidence" value="ECO:0007669"/>
    <property type="project" value="InterPro"/>
</dbReference>
<comment type="similarity">
    <text evidence="1">Belongs to the RRN3 family.</text>
</comment>
<dbReference type="InterPro" id="IPR016024">
    <property type="entry name" value="ARM-type_fold"/>
</dbReference>
<feature type="compositionally biased region" description="Acidic residues" evidence="2">
    <location>
        <begin position="543"/>
        <end position="565"/>
    </location>
</feature>
<sequence length="637" mass="72275">MGVELAAEQARSYGDLKDDVNITDSELDKSVRNALKHALEGDYDSYNHLVGTMHHSERLHPDEVALLETCLKSLRGAVSCIDVVHHRSLLAAIFGMSLWNYDTHVMDALVGLVTSLAASSPQYVDLCLDMLVSNFLPPYSFLGLLKQPRGIIRKDQVLDRVHSTLKDIAHLVPLSPLRLEKVVRERMPNIYTKEPLIVMYVENMLRLESGVIGELVGSTMLMAVVDRLIDLDVEIAWDDILQDDFSKGIFQMELEGLEGPADDDGDELQRNDWIERFFGGNLVAEKLDSLLVLVFGHLKSSYENGRLEQVFDTLLQSFHKTVLTAYKSKFAQFVMFYACSLDPDNCGTNFAVTLVNIFEGSSYTEWRMSAVAYLASYLSRAKFVSASFVISVLERLVNWCSDYCKNHHGDSNPKAHQVFYSGCQAIMYVLCFRMRSIVAIPRLRSQLFLLRIDDILRHPLNPLKVCLPSIVEEFLRVAKSSHLFNVPQNFVSDGLLESELSMTFGGLERLDMFFPFDPCLLKKSDRFIRPNFVYWSMVRSTYEEEDDDDDDDDDDEEGNSDEDVAEVSNASNRVRMVDDVGRSIDEEDSDIDEDFEYSLNRMSITPKNPTAFWLGGKLRDSVQMPSRIRPSTSPESL</sequence>
<dbReference type="PhylomeDB" id="A0A068U0E0"/>
<evidence type="ECO:0000313" key="3">
    <source>
        <dbReference type="EMBL" id="CDP01757.1"/>
    </source>
</evidence>
<feature type="compositionally biased region" description="Basic and acidic residues" evidence="2">
    <location>
        <begin position="575"/>
        <end position="584"/>
    </location>
</feature>
<gene>
    <name evidence="3" type="ORF">GSCOC_T00036913001</name>
</gene>
<reference evidence="4" key="1">
    <citation type="journal article" date="2014" name="Science">
        <title>The coffee genome provides insight into the convergent evolution of caffeine biosynthesis.</title>
        <authorList>
            <person name="Denoeud F."/>
            <person name="Carretero-Paulet L."/>
            <person name="Dereeper A."/>
            <person name="Droc G."/>
            <person name="Guyot R."/>
            <person name="Pietrella M."/>
            <person name="Zheng C."/>
            <person name="Alberti A."/>
            <person name="Anthony F."/>
            <person name="Aprea G."/>
            <person name="Aury J.M."/>
            <person name="Bento P."/>
            <person name="Bernard M."/>
            <person name="Bocs S."/>
            <person name="Campa C."/>
            <person name="Cenci A."/>
            <person name="Combes M.C."/>
            <person name="Crouzillat D."/>
            <person name="Da Silva C."/>
            <person name="Daddiego L."/>
            <person name="De Bellis F."/>
            <person name="Dussert S."/>
            <person name="Garsmeur O."/>
            <person name="Gayraud T."/>
            <person name="Guignon V."/>
            <person name="Jahn K."/>
            <person name="Jamilloux V."/>
            <person name="Joet T."/>
            <person name="Labadie K."/>
            <person name="Lan T."/>
            <person name="Leclercq J."/>
            <person name="Lepelley M."/>
            <person name="Leroy T."/>
            <person name="Li L.T."/>
            <person name="Librado P."/>
            <person name="Lopez L."/>
            <person name="Munoz A."/>
            <person name="Noel B."/>
            <person name="Pallavicini A."/>
            <person name="Perrotta G."/>
            <person name="Poncet V."/>
            <person name="Pot D."/>
            <person name="Priyono X."/>
            <person name="Rigoreau M."/>
            <person name="Rouard M."/>
            <person name="Rozas J."/>
            <person name="Tranchant-Dubreuil C."/>
            <person name="VanBuren R."/>
            <person name="Zhang Q."/>
            <person name="Andrade A.C."/>
            <person name="Argout X."/>
            <person name="Bertrand B."/>
            <person name="de Kochko A."/>
            <person name="Graziosi G."/>
            <person name="Henry R.J."/>
            <person name="Jayarama X."/>
            <person name="Ming R."/>
            <person name="Nagai C."/>
            <person name="Rounsley S."/>
            <person name="Sankoff D."/>
            <person name="Giuliano G."/>
            <person name="Albert V.A."/>
            <person name="Wincker P."/>
            <person name="Lashermes P."/>
        </authorList>
    </citation>
    <scope>NUCLEOTIDE SEQUENCE [LARGE SCALE GENOMIC DNA]</scope>
    <source>
        <strain evidence="4">cv. DH200-94</strain>
    </source>
</reference>
<dbReference type="OrthoDB" id="26970at2759"/>
<evidence type="ECO:0000256" key="1">
    <source>
        <dbReference type="ARBA" id="ARBA00010098"/>
    </source>
</evidence>
<dbReference type="PANTHER" id="PTHR12790:SF0">
    <property type="entry name" value="RNA POLYMERASE I-SPECIFIC TRANSCRIPTION INITIATION FACTOR RRN3-RELATED"/>
    <property type="match status" value="1"/>
</dbReference>
<evidence type="ECO:0000256" key="2">
    <source>
        <dbReference type="SAM" id="MobiDB-lite"/>
    </source>
</evidence>
<dbReference type="PANTHER" id="PTHR12790">
    <property type="entry name" value="TRANSCRIPTION INITIATION FACTOR IA RRN3"/>
    <property type="match status" value="1"/>
</dbReference>
<dbReference type="STRING" id="49390.A0A068U0E0"/>
<dbReference type="GO" id="GO:0005634">
    <property type="term" value="C:nucleus"/>
    <property type="evidence" value="ECO:0007669"/>
    <property type="project" value="TreeGrafter"/>
</dbReference>
<dbReference type="OMA" id="VCSPAIV"/>
<dbReference type="Pfam" id="PF05327">
    <property type="entry name" value="RRN3"/>
    <property type="match status" value="1"/>
</dbReference>
<dbReference type="InParanoid" id="A0A068U0E0"/>
<dbReference type="GO" id="GO:0001181">
    <property type="term" value="F:RNA polymerase I general transcription initiation factor activity"/>
    <property type="evidence" value="ECO:0007669"/>
    <property type="project" value="InterPro"/>
</dbReference>
<dbReference type="InterPro" id="IPR007991">
    <property type="entry name" value="RNA_pol_I_trans_ini_fac_RRN3"/>
</dbReference>
<accession>A0A068U0E0</accession>
<dbReference type="EMBL" id="HG739091">
    <property type="protein sequence ID" value="CDP01757.1"/>
    <property type="molecule type" value="Genomic_DNA"/>
</dbReference>
<dbReference type="Proteomes" id="UP000295252">
    <property type="component" value="Chromosome IX"/>
</dbReference>
<protein>
    <recommendedName>
        <fullName evidence="5">RNA polymerase I-specific transcription initiation factor RRN3</fullName>
    </recommendedName>
</protein>
<proteinExistence type="inferred from homology"/>
<dbReference type="FunCoup" id="A0A068U0E0">
    <property type="interactions" value="2641"/>
</dbReference>
<dbReference type="SUPFAM" id="SSF48371">
    <property type="entry name" value="ARM repeat"/>
    <property type="match status" value="1"/>
</dbReference>
<evidence type="ECO:0000313" key="4">
    <source>
        <dbReference type="Proteomes" id="UP000295252"/>
    </source>
</evidence>
<organism evidence="3 4">
    <name type="scientific">Coffea canephora</name>
    <name type="common">Robusta coffee</name>
    <dbReference type="NCBI Taxonomy" id="49390"/>
    <lineage>
        <taxon>Eukaryota</taxon>
        <taxon>Viridiplantae</taxon>
        <taxon>Streptophyta</taxon>
        <taxon>Embryophyta</taxon>
        <taxon>Tracheophyta</taxon>
        <taxon>Spermatophyta</taxon>
        <taxon>Magnoliopsida</taxon>
        <taxon>eudicotyledons</taxon>
        <taxon>Gunneridae</taxon>
        <taxon>Pentapetalae</taxon>
        <taxon>asterids</taxon>
        <taxon>lamiids</taxon>
        <taxon>Gentianales</taxon>
        <taxon>Rubiaceae</taxon>
        <taxon>Ixoroideae</taxon>
        <taxon>Gardenieae complex</taxon>
        <taxon>Bertiereae - Coffeeae clade</taxon>
        <taxon>Coffeeae</taxon>
        <taxon>Coffea</taxon>
    </lineage>
</organism>
<evidence type="ECO:0008006" key="5">
    <source>
        <dbReference type="Google" id="ProtNLM"/>
    </source>
</evidence>
<name>A0A068U0E0_COFCA</name>
<dbReference type="GO" id="GO:0001042">
    <property type="term" value="F:RNA polymerase I core binding"/>
    <property type="evidence" value="ECO:0007669"/>
    <property type="project" value="TreeGrafter"/>
</dbReference>
<dbReference type="Gramene" id="CDP01757">
    <property type="protein sequence ID" value="CDP01757"/>
    <property type="gene ID" value="GSCOC_T00036913001"/>
</dbReference>